<feature type="compositionally biased region" description="Basic and acidic residues" evidence="1">
    <location>
        <begin position="32"/>
        <end position="45"/>
    </location>
</feature>
<evidence type="ECO:0000256" key="1">
    <source>
        <dbReference type="SAM" id="MobiDB-lite"/>
    </source>
</evidence>
<reference evidence="2" key="1">
    <citation type="journal article" date="2014" name="Int. J. Syst. Evol. Microbiol.">
        <title>Complete genome sequence of Corynebacterium casei LMG S-19264T (=DSM 44701T), isolated from a smear-ripened cheese.</title>
        <authorList>
            <consortium name="US DOE Joint Genome Institute (JGI-PGF)"/>
            <person name="Walter F."/>
            <person name="Albersmeier A."/>
            <person name="Kalinowski J."/>
            <person name="Ruckert C."/>
        </authorList>
    </citation>
    <scope>NUCLEOTIDE SEQUENCE</scope>
    <source>
        <strain evidence="2">JCM 4434</strain>
    </source>
</reference>
<dbReference type="EMBL" id="BMUB01000001">
    <property type="protein sequence ID" value="GGU54807.1"/>
    <property type="molecule type" value="Genomic_DNA"/>
</dbReference>
<reference evidence="2" key="2">
    <citation type="submission" date="2020-09" db="EMBL/GenBank/DDBJ databases">
        <authorList>
            <person name="Sun Q."/>
            <person name="Ohkuma M."/>
        </authorList>
    </citation>
    <scope>NUCLEOTIDE SEQUENCE</scope>
    <source>
        <strain evidence="2">JCM 4434</strain>
    </source>
</reference>
<feature type="region of interest" description="Disordered" evidence="1">
    <location>
        <begin position="74"/>
        <end position="114"/>
    </location>
</feature>
<feature type="region of interest" description="Disordered" evidence="1">
    <location>
        <begin position="16"/>
        <end position="53"/>
    </location>
</feature>
<dbReference type="Proteomes" id="UP000610124">
    <property type="component" value="Unassembled WGS sequence"/>
</dbReference>
<proteinExistence type="predicted"/>
<protein>
    <submittedName>
        <fullName evidence="2">Uncharacterized protein</fullName>
    </submittedName>
</protein>
<comment type="caution">
    <text evidence="2">The sequence shown here is derived from an EMBL/GenBank/DDBJ whole genome shotgun (WGS) entry which is preliminary data.</text>
</comment>
<organism evidence="2 3">
    <name type="scientific">Kitasatospora aureofaciens</name>
    <name type="common">Streptomyces aureofaciens</name>
    <dbReference type="NCBI Taxonomy" id="1894"/>
    <lineage>
        <taxon>Bacteria</taxon>
        <taxon>Bacillati</taxon>
        <taxon>Actinomycetota</taxon>
        <taxon>Actinomycetes</taxon>
        <taxon>Kitasatosporales</taxon>
        <taxon>Streptomycetaceae</taxon>
        <taxon>Kitasatospora</taxon>
    </lineage>
</organism>
<gene>
    <name evidence="2" type="ORF">GCM10010502_01190</name>
</gene>
<evidence type="ECO:0000313" key="2">
    <source>
        <dbReference type="EMBL" id="GGU54807.1"/>
    </source>
</evidence>
<dbReference type="AlphaFoldDB" id="A0A8H9LJZ4"/>
<name>A0A8H9LJZ4_KITAU</name>
<evidence type="ECO:0000313" key="3">
    <source>
        <dbReference type="Proteomes" id="UP000610124"/>
    </source>
</evidence>
<accession>A0A8H9LJZ4</accession>
<sequence>MLGAFKWSSTRVGWGTKAGTRAGSCDTGYARGLRDTRSRPGECRRGAGPASMARQKFRTISNPRLAARRYLEPVRANGRLPPSFTDRQTSESAALDRATHNGTVAETGLPGRRG</sequence>